<dbReference type="KEGG" id="clw:CLAC_05815"/>
<evidence type="ECO:0000313" key="8">
    <source>
        <dbReference type="EMBL" id="ALA67311.1"/>
    </source>
</evidence>
<feature type="transmembrane region" description="Helical" evidence="5">
    <location>
        <begin position="154"/>
        <end position="174"/>
    </location>
</feature>
<evidence type="ECO:0000256" key="2">
    <source>
        <dbReference type="ARBA" id="ARBA00022723"/>
    </source>
</evidence>
<dbReference type="InterPro" id="IPR014756">
    <property type="entry name" value="Ig_E-set"/>
</dbReference>
<evidence type="ECO:0000256" key="1">
    <source>
        <dbReference type="ARBA" id="ARBA00004196"/>
    </source>
</evidence>
<evidence type="ECO:0000256" key="6">
    <source>
        <dbReference type="SAM" id="SignalP"/>
    </source>
</evidence>
<dbReference type="InterPro" id="IPR032694">
    <property type="entry name" value="CopC/D"/>
</dbReference>
<proteinExistence type="predicted"/>
<evidence type="ECO:0000256" key="4">
    <source>
        <dbReference type="ARBA" id="ARBA00023008"/>
    </source>
</evidence>
<dbReference type="GO" id="GO:0005886">
    <property type="term" value="C:plasma membrane"/>
    <property type="evidence" value="ECO:0007669"/>
    <property type="project" value="TreeGrafter"/>
</dbReference>
<keyword evidence="5" id="KW-1133">Transmembrane helix</keyword>
<dbReference type="PANTHER" id="PTHR34820:SF4">
    <property type="entry name" value="INNER MEMBRANE PROTEIN YEBZ"/>
    <property type="match status" value="1"/>
</dbReference>
<keyword evidence="9" id="KW-1185">Reference proteome</keyword>
<gene>
    <name evidence="8" type="ORF">CLAC_05815</name>
</gene>
<dbReference type="PATRIC" id="fig|1408189.4.peg.1153"/>
<dbReference type="GO" id="GO:0006825">
    <property type="term" value="P:copper ion transport"/>
    <property type="evidence" value="ECO:0007669"/>
    <property type="project" value="InterPro"/>
</dbReference>
<dbReference type="PANTHER" id="PTHR34820">
    <property type="entry name" value="INNER MEMBRANE PROTEIN YEBZ"/>
    <property type="match status" value="1"/>
</dbReference>
<dbReference type="GO" id="GO:0005507">
    <property type="term" value="F:copper ion binding"/>
    <property type="evidence" value="ECO:0007669"/>
    <property type="project" value="InterPro"/>
</dbReference>
<dbReference type="InterPro" id="IPR014755">
    <property type="entry name" value="Cu-Rt/internalin_Ig-like"/>
</dbReference>
<keyword evidence="2" id="KW-0479">Metal-binding</keyword>
<protein>
    <submittedName>
        <fullName evidence="8">Copper resistance protein CopC</fullName>
    </submittedName>
</protein>
<accession>A0A0K2H0T2</accession>
<dbReference type="Proteomes" id="UP000058446">
    <property type="component" value="Chromosome"/>
</dbReference>
<dbReference type="EMBL" id="CP006841">
    <property type="protein sequence ID" value="ALA67311.1"/>
    <property type="molecule type" value="Genomic_DNA"/>
</dbReference>
<evidence type="ECO:0000259" key="7">
    <source>
        <dbReference type="Pfam" id="PF04234"/>
    </source>
</evidence>
<evidence type="ECO:0000256" key="3">
    <source>
        <dbReference type="ARBA" id="ARBA00022729"/>
    </source>
</evidence>
<dbReference type="STRING" id="1408189.CLAC_05815"/>
<feature type="domain" description="CopC" evidence="7">
    <location>
        <begin position="28"/>
        <end position="124"/>
    </location>
</feature>
<keyword evidence="5" id="KW-0472">Membrane</keyword>
<comment type="subcellular location">
    <subcellularLocation>
        <location evidence="1">Cell envelope</location>
    </subcellularLocation>
</comment>
<dbReference type="InterPro" id="IPR007348">
    <property type="entry name" value="CopC_dom"/>
</dbReference>
<dbReference type="SUPFAM" id="SSF81296">
    <property type="entry name" value="E set domains"/>
    <property type="match status" value="1"/>
</dbReference>
<reference evidence="8 9" key="1">
    <citation type="submission" date="2013-10" db="EMBL/GenBank/DDBJ databases">
        <title>Complete genome sequence of Corynebacterium lactis DSM 45799(T), isolated from raw cow milk.</title>
        <authorList>
            <person name="Ruckert C."/>
            <person name="Albersmeier A."/>
            <person name="Lipski A."/>
            <person name="Kalinowski J."/>
        </authorList>
    </citation>
    <scope>NUCLEOTIDE SEQUENCE [LARGE SCALE GENOMIC DNA]</scope>
    <source>
        <strain evidence="8 9">RW2-5</strain>
    </source>
</reference>
<keyword evidence="4" id="KW-0186">Copper</keyword>
<dbReference type="Pfam" id="PF04234">
    <property type="entry name" value="CopC"/>
    <property type="match status" value="1"/>
</dbReference>
<dbReference type="AlphaFoldDB" id="A0A0K2H0T2"/>
<feature type="signal peptide" evidence="6">
    <location>
        <begin position="1"/>
        <end position="18"/>
    </location>
</feature>
<dbReference type="OrthoDB" id="5242236at2"/>
<dbReference type="Gene3D" id="2.60.40.1220">
    <property type="match status" value="1"/>
</dbReference>
<dbReference type="GO" id="GO:0046688">
    <property type="term" value="P:response to copper ion"/>
    <property type="evidence" value="ECO:0007669"/>
    <property type="project" value="InterPro"/>
</dbReference>
<evidence type="ECO:0000256" key="5">
    <source>
        <dbReference type="SAM" id="Phobius"/>
    </source>
</evidence>
<evidence type="ECO:0000313" key="9">
    <source>
        <dbReference type="Proteomes" id="UP000058446"/>
    </source>
</evidence>
<feature type="chain" id="PRO_5038377332" evidence="6">
    <location>
        <begin position="19"/>
        <end position="180"/>
    </location>
</feature>
<organism evidence="8 9">
    <name type="scientific">Corynebacterium lactis RW2-5</name>
    <dbReference type="NCBI Taxonomy" id="1408189"/>
    <lineage>
        <taxon>Bacteria</taxon>
        <taxon>Bacillati</taxon>
        <taxon>Actinomycetota</taxon>
        <taxon>Actinomycetes</taxon>
        <taxon>Mycobacteriales</taxon>
        <taxon>Corynebacteriaceae</taxon>
        <taxon>Corynebacterium</taxon>
    </lineage>
</organism>
<name>A0A0K2H0T2_9CORY</name>
<keyword evidence="5" id="KW-0812">Transmembrane</keyword>
<dbReference type="GO" id="GO:0042597">
    <property type="term" value="C:periplasmic space"/>
    <property type="evidence" value="ECO:0007669"/>
    <property type="project" value="InterPro"/>
</dbReference>
<dbReference type="GO" id="GO:0030313">
    <property type="term" value="C:cell envelope"/>
    <property type="evidence" value="ECO:0007669"/>
    <property type="project" value="UniProtKB-SubCell"/>
</dbReference>
<keyword evidence="3 6" id="KW-0732">Signal</keyword>
<sequence length="180" mass="18796">MRRSVVGAFVGLALGANAFYVAPAALAHDAVISSVPADRQVVQEFPREVVLSFSGDPKENFNTVAVSDSDAQKVLYSHEPTVMGNQVTLPIPDDVNPGPGNYLVGFQITSSDGHSTRGKITFKVADGASADAEGNQTEVQSRDGTAEDSSAVPLWAYGLGGGLIVLIAVVVVVINRKARS</sequence>